<reference evidence="2 3" key="1">
    <citation type="submission" date="2023-07" db="EMBL/GenBank/DDBJ databases">
        <authorList>
            <person name="Girao M."/>
            <person name="Carvalho M.F."/>
        </authorList>
    </citation>
    <scope>NUCLEOTIDE SEQUENCE [LARGE SCALE GENOMIC DNA]</scope>
    <source>
        <strain evidence="2 3">YIM65754</strain>
    </source>
</reference>
<dbReference type="Proteomes" id="UP001336020">
    <property type="component" value="Unassembled WGS sequence"/>
</dbReference>
<feature type="chain" id="PRO_5045805536" evidence="1">
    <location>
        <begin position="28"/>
        <end position="396"/>
    </location>
</feature>
<dbReference type="Gene3D" id="1.10.260.130">
    <property type="match status" value="1"/>
</dbReference>
<evidence type="ECO:0000313" key="2">
    <source>
        <dbReference type="EMBL" id="MEE2059640.1"/>
    </source>
</evidence>
<dbReference type="Pfam" id="PF03583">
    <property type="entry name" value="LIP"/>
    <property type="match status" value="1"/>
</dbReference>
<keyword evidence="3" id="KW-1185">Reference proteome</keyword>
<dbReference type="EMBL" id="JAUTXY010000009">
    <property type="protein sequence ID" value="MEE2059640.1"/>
    <property type="molecule type" value="Genomic_DNA"/>
</dbReference>
<sequence length="396" mass="42321">MRQRFGVVMAAVLGAILVGMSVPPVAAADPMYPDPDPDPFYLAPADLDAKEPGDVVRTRRIDTWMYPNSDGWQVAFRSTNSLGNPILGVTTVLLPRGVENPPLVSYQAIINSLGTKCAPSRSLFNMELQESPGMMLGLERGWAVSVPDHLGPTGAYGAAKLGGMITLDSVRAVQHVAELGLEESPVALAGYSGGGMASAWAAALAPTYAPELDLAAVVAGGIPADLEQMADGLGLEPHPGFGLAFAAAIGLEREYQERLPISDQLNETGMWLRDWTGNECRRFLLFHGAFRSAAEVAVSTSLLGSPEVRQILRENSLRHFDGVPTAPVYLWQGTLDGLTPFDSVEEVAGRYCAEGAPLTFVPYEIAEHMTTAVVGFPDAYEYIDARFRGEPAPTSC</sequence>
<keyword evidence="1" id="KW-0732">Signal</keyword>
<comment type="caution">
    <text evidence="2">The sequence shown here is derived from an EMBL/GenBank/DDBJ whole genome shotgun (WGS) entry which is preliminary data.</text>
</comment>
<feature type="signal peptide" evidence="1">
    <location>
        <begin position="1"/>
        <end position="27"/>
    </location>
</feature>
<proteinExistence type="predicted"/>
<dbReference type="PANTHER" id="PTHR34853:SF1">
    <property type="entry name" value="LIPASE 5"/>
    <property type="match status" value="1"/>
</dbReference>
<dbReference type="InterPro" id="IPR005152">
    <property type="entry name" value="Lipase_secreted"/>
</dbReference>
<evidence type="ECO:0000256" key="1">
    <source>
        <dbReference type="SAM" id="SignalP"/>
    </source>
</evidence>
<protein>
    <submittedName>
        <fullName evidence="2">Lipase family protein</fullName>
    </submittedName>
</protein>
<name>A0ABU7LDL0_9NOCA</name>
<dbReference type="Gene3D" id="3.40.50.1820">
    <property type="entry name" value="alpha/beta hydrolase"/>
    <property type="match status" value="1"/>
</dbReference>
<accession>A0ABU7LDL0</accession>
<dbReference type="SUPFAM" id="SSF53474">
    <property type="entry name" value="alpha/beta-Hydrolases"/>
    <property type="match status" value="1"/>
</dbReference>
<evidence type="ECO:0000313" key="3">
    <source>
        <dbReference type="Proteomes" id="UP001336020"/>
    </source>
</evidence>
<organism evidence="2 3">
    <name type="scientific">Rhodococcus artemisiae</name>
    <dbReference type="NCBI Taxonomy" id="714159"/>
    <lineage>
        <taxon>Bacteria</taxon>
        <taxon>Bacillati</taxon>
        <taxon>Actinomycetota</taxon>
        <taxon>Actinomycetes</taxon>
        <taxon>Mycobacteriales</taxon>
        <taxon>Nocardiaceae</taxon>
        <taxon>Rhodococcus</taxon>
    </lineage>
</organism>
<gene>
    <name evidence="2" type="ORF">Q7514_19155</name>
</gene>
<dbReference type="PIRSF" id="PIRSF029171">
    <property type="entry name" value="Esterase_LipA"/>
    <property type="match status" value="1"/>
</dbReference>
<dbReference type="PANTHER" id="PTHR34853">
    <property type="match status" value="1"/>
</dbReference>
<dbReference type="InterPro" id="IPR029058">
    <property type="entry name" value="AB_hydrolase_fold"/>
</dbReference>